<keyword evidence="9" id="KW-1185">Reference proteome</keyword>
<reference evidence="8" key="1">
    <citation type="journal article" date="2018" name="DNA Res.">
        <title>Multiple hybrid de novo genome assembly of finger millet, an orphan allotetraploid crop.</title>
        <authorList>
            <person name="Hatakeyama M."/>
            <person name="Aluri S."/>
            <person name="Balachadran M.T."/>
            <person name="Sivarajan S.R."/>
            <person name="Patrignani A."/>
            <person name="Gruter S."/>
            <person name="Poveda L."/>
            <person name="Shimizu-Inatsugi R."/>
            <person name="Baeten J."/>
            <person name="Francoijs K.J."/>
            <person name="Nataraja K.N."/>
            <person name="Reddy Y.A.N."/>
            <person name="Phadnis S."/>
            <person name="Ravikumar R.L."/>
            <person name="Schlapbach R."/>
            <person name="Sreeman S.M."/>
            <person name="Shimizu K.K."/>
        </authorList>
    </citation>
    <scope>NUCLEOTIDE SEQUENCE</scope>
</reference>
<dbReference type="Gene3D" id="2.30.34.10">
    <property type="entry name" value="Leishmanolysin domain 4"/>
    <property type="match status" value="1"/>
</dbReference>
<evidence type="ECO:0000256" key="4">
    <source>
        <dbReference type="ARBA" id="ARBA00022723"/>
    </source>
</evidence>
<dbReference type="GO" id="GO:0006508">
    <property type="term" value="P:proteolysis"/>
    <property type="evidence" value="ECO:0007669"/>
    <property type="project" value="UniProtKB-KW"/>
</dbReference>
<comment type="cofactor">
    <cofactor evidence="1">
        <name>Zn(2+)</name>
        <dbReference type="ChEBI" id="CHEBI:29105"/>
    </cofactor>
</comment>
<sequence length="240" mass="25912">MIFWNSTSAGGQSSLADYCTYYVAYSDGSCTDVNSARAPDRMLGEVRGSNSRCMASTLVRTGFVRGSMTQGNGCYQHRCTNNSLEVAVDGIWKSCPRSGGPVQFPGFNGTGFGDALTSSNSLGRIVYQDEINSNMEVSATEDLAQIIVVAMGCVKLMVSVTAKLNGQELTAQQVIEVISIQRCDEDGDNRLRVCYSACESYNTACGAGLDCSDQTLFSKREEEEKGVPCTGYGEKKSFWL</sequence>
<name>A0AAV5ELZ8_ELECO</name>
<proteinExistence type="inferred from homology"/>
<protein>
    <submittedName>
        <fullName evidence="8">Uncharacterized protein</fullName>
    </submittedName>
</protein>
<dbReference type="GO" id="GO:0016020">
    <property type="term" value="C:membrane"/>
    <property type="evidence" value="ECO:0007669"/>
    <property type="project" value="InterPro"/>
</dbReference>
<gene>
    <name evidence="8" type="primary">gb11078</name>
    <name evidence="8" type="ORF">PR202_gb11078</name>
</gene>
<accession>A0AAV5ELZ8</accession>
<dbReference type="GO" id="GO:0004222">
    <property type="term" value="F:metalloendopeptidase activity"/>
    <property type="evidence" value="ECO:0007669"/>
    <property type="project" value="InterPro"/>
</dbReference>
<keyword evidence="4" id="KW-0479">Metal-binding</keyword>
<evidence type="ECO:0000256" key="6">
    <source>
        <dbReference type="ARBA" id="ARBA00022833"/>
    </source>
</evidence>
<dbReference type="GO" id="GO:0005737">
    <property type="term" value="C:cytoplasm"/>
    <property type="evidence" value="ECO:0007669"/>
    <property type="project" value="TreeGrafter"/>
</dbReference>
<evidence type="ECO:0000256" key="7">
    <source>
        <dbReference type="ARBA" id="ARBA00023049"/>
    </source>
</evidence>
<dbReference type="AlphaFoldDB" id="A0AAV5ELZ8"/>
<evidence type="ECO:0000256" key="3">
    <source>
        <dbReference type="ARBA" id="ARBA00022670"/>
    </source>
</evidence>
<reference evidence="8" key="2">
    <citation type="submission" date="2021-12" db="EMBL/GenBank/DDBJ databases">
        <title>Resequencing data analysis of finger millet.</title>
        <authorList>
            <person name="Hatakeyama M."/>
            <person name="Aluri S."/>
            <person name="Balachadran M.T."/>
            <person name="Sivarajan S.R."/>
            <person name="Poveda L."/>
            <person name="Shimizu-Inatsugi R."/>
            <person name="Schlapbach R."/>
            <person name="Sreeman S.M."/>
            <person name="Shimizu K.K."/>
        </authorList>
    </citation>
    <scope>NUCLEOTIDE SEQUENCE</scope>
</reference>
<evidence type="ECO:0000256" key="5">
    <source>
        <dbReference type="ARBA" id="ARBA00022801"/>
    </source>
</evidence>
<dbReference type="GO" id="GO:0007155">
    <property type="term" value="P:cell adhesion"/>
    <property type="evidence" value="ECO:0007669"/>
    <property type="project" value="InterPro"/>
</dbReference>
<evidence type="ECO:0000256" key="2">
    <source>
        <dbReference type="ARBA" id="ARBA00005860"/>
    </source>
</evidence>
<evidence type="ECO:0000256" key="1">
    <source>
        <dbReference type="ARBA" id="ARBA00001947"/>
    </source>
</evidence>
<keyword evidence="7" id="KW-0482">Metalloprotease</keyword>
<dbReference type="PANTHER" id="PTHR10942">
    <property type="entry name" value="LEISHMANOLYSIN-LIKE PEPTIDASE"/>
    <property type="match status" value="1"/>
</dbReference>
<dbReference type="FunFam" id="2.30.34.10:FF:000001">
    <property type="entry name" value="leishmanolysin-like isoform X2"/>
    <property type="match status" value="1"/>
</dbReference>
<keyword evidence="5" id="KW-0378">Hydrolase</keyword>
<keyword evidence="3" id="KW-0645">Protease</keyword>
<dbReference type="PANTHER" id="PTHR10942:SF0">
    <property type="entry name" value="LEISHMANOLYSIN-LIKE PEPTIDASE"/>
    <property type="match status" value="1"/>
</dbReference>
<comment type="similarity">
    <text evidence="2">Belongs to the peptidase M8 family.</text>
</comment>
<dbReference type="InterPro" id="IPR001577">
    <property type="entry name" value="Peptidase_M8"/>
</dbReference>
<evidence type="ECO:0000313" key="8">
    <source>
        <dbReference type="EMBL" id="GJN23430.1"/>
    </source>
</evidence>
<dbReference type="Proteomes" id="UP001054889">
    <property type="component" value="Unassembled WGS sequence"/>
</dbReference>
<comment type="caution">
    <text evidence="8">The sequence shown here is derived from an EMBL/GenBank/DDBJ whole genome shotgun (WGS) entry which is preliminary data.</text>
</comment>
<organism evidence="8 9">
    <name type="scientific">Eleusine coracana subsp. coracana</name>
    <dbReference type="NCBI Taxonomy" id="191504"/>
    <lineage>
        <taxon>Eukaryota</taxon>
        <taxon>Viridiplantae</taxon>
        <taxon>Streptophyta</taxon>
        <taxon>Embryophyta</taxon>
        <taxon>Tracheophyta</taxon>
        <taxon>Spermatophyta</taxon>
        <taxon>Magnoliopsida</taxon>
        <taxon>Liliopsida</taxon>
        <taxon>Poales</taxon>
        <taxon>Poaceae</taxon>
        <taxon>PACMAD clade</taxon>
        <taxon>Chloridoideae</taxon>
        <taxon>Cynodonteae</taxon>
        <taxon>Eleusininae</taxon>
        <taxon>Eleusine</taxon>
    </lineage>
</organism>
<dbReference type="EMBL" id="BQKI01000076">
    <property type="protein sequence ID" value="GJN23430.1"/>
    <property type="molecule type" value="Genomic_DNA"/>
</dbReference>
<dbReference type="GO" id="GO:0046872">
    <property type="term" value="F:metal ion binding"/>
    <property type="evidence" value="ECO:0007669"/>
    <property type="project" value="UniProtKB-KW"/>
</dbReference>
<dbReference type="SUPFAM" id="SSF55486">
    <property type="entry name" value="Metalloproteases ('zincins'), catalytic domain"/>
    <property type="match status" value="1"/>
</dbReference>
<evidence type="ECO:0000313" key="9">
    <source>
        <dbReference type="Proteomes" id="UP001054889"/>
    </source>
</evidence>
<keyword evidence="6" id="KW-0862">Zinc</keyword>
<dbReference type="Pfam" id="PF01457">
    <property type="entry name" value="Peptidase_M8"/>
    <property type="match status" value="1"/>
</dbReference>